<evidence type="ECO:0000313" key="3">
    <source>
        <dbReference type="Proteomes" id="UP001642487"/>
    </source>
</evidence>
<sequence>MWGVSSVEAVTMEWGFGPRRESGRQTVRVKAGQNAQSNNGGPDLEDSETKPLYSLFPLRKQGRTNNNDDDDNHHHHHHHHHHRLFFLKLH</sequence>
<organism evidence="2 3">
    <name type="scientific">Citrullus colocynthis</name>
    <name type="common">colocynth</name>
    <dbReference type="NCBI Taxonomy" id="252529"/>
    <lineage>
        <taxon>Eukaryota</taxon>
        <taxon>Viridiplantae</taxon>
        <taxon>Streptophyta</taxon>
        <taxon>Embryophyta</taxon>
        <taxon>Tracheophyta</taxon>
        <taxon>Spermatophyta</taxon>
        <taxon>Magnoliopsida</taxon>
        <taxon>eudicotyledons</taxon>
        <taxon>Gunneridae</taxon>
        <taxon>Pentapetalae</taxon>
        <taxon>rosids</taxon>
        <taxon>fabids</taxon>
        <taxon>Cucurbitales</taxon>
        <taxon>Cucurbitaceae</taxon>
        <taxon>Benincaseae</taxon>
        <taxon>Citrullus</taxon>
    </lineage>
</organism>
<name>A0ABP0YC22_9ROSI</name>
<dbReference type="Proteomes" id="UP001642487">
    <property type="component" value="Chromosome 3"/>
</dbReference>
<evidence type="ECO:0000256" key="1">
    <source>
        <dbReference type="SAM" id="MobiDB-lite"/>
    </source>
</evidence>
<gene>
    <name evidence="2" type="ORF">CITCOLO1_LOCUS9984</name>
</gene>
<feature type="region of interest" description="Disordered" evidence="1">
    <location>
        <begin position="15"/>
        <end position="90"/>
    </location>
</feature>
<accession>A0ABP0YC22</accession>
<reference evidence="2 3" key="1">
    <citation type="submission" date="2024-03" db="EMBL/GenBank/DDBJ databases">
        <authorList>
            <person name="Gkanogiannis A."/>
            <person name="Becerra Lopez-Lavalle L."/>
        </authorList>
    </citation>
    <scope>NUCLEOTIDE SEQUENCE [LARGE SCALE GENOMIC DNA]</scope>
</reference>
<feature type="compositionally biased region" description="Basic residues" evidence="1">
    <location>
        <begin position="74"/>
        <end position="90"/>
    </location>
</feature>
<keyword evidence="3" id="KW-1185">Reference proteome</keyword>
<proteinExistence type="predicted"/>
<dbReference type="EMBL" id="OZ021737">
    <property type="protein sequence ID" value="CAK9318030.1"/>
    <property type="molecule type" value="Genomic_DNA"/>
</dbReference>
<evidence type="ECO:0000313" key="2">
    <source>
        <dbReference type="EMBL" id="CAK9318030.1"/>
    </source>
</evidence>
<protein>
    <submittedName>
        <fullName evidence="2">Uncharacterized protein</fullName>
    </submittedName>
</protein>